<dbReference type="Gene3D" id="3.30.70.100">
    <property type="match status" value="1"/>
</dbReference>
<dbReference type="PROSITE" id="PS51160">
    <property type="entry name" value="ACYLPHOSPHATASE_3"/>
    <property type="match status" value="1"/>
</dbReference>
<proteinExistence type="inferred from homology"/>
<dbReference type="RefSeq" id="WP_149779483.1">
    <property type="nucleotide sequence ID" value="NZ_FRCB01000004.1"/>
</dbReference>
<dbReference type="PROSITE" id="PS00150">
    <property type="entry name" value="ACYLPHOSPHATASE_1"/>
    <property type="match status" value="1"/>
</dbReference>
<gene>
    <name evidence="8" type="ORF">SAMN05443432_104317</name>
</gene>
<name>A0A1M7FTC3_9RHOB</name>
<dbReference type="EMBL" id="FRCB01000004">
    <property type="protein sequence ID" value="SHM07175.1"/>
    <property type="molecule type" value="Genomic_DNA"/>
</dbReference>
<dbReference type="Proteomes" id="UP000322545">
    <property type="component" value="Unassembled WGS sequence"/>
</dbReference>
<evidence type="ECO:0000256" key="3">
    <source>
        <dbReference type="ARBA" id="ARBA00047645"/>
    </source>
</evidence>
<evidence type="ECO:0000256" key="2">
    <source>
        <dbReference type="ARBA" id="ARBA00012150"/>
    </source>
</evidence>
<accession>A0A1M7FTC3</accession>
<sequence>MTQPIAFHARITGRVQGVAFRAWVQAEAQGRGLAGWVRNEADGAVTALIEGPPDGVRQMLDALHKGPARARVERVETVPAEPEGLQGFAIRR</sequence>
<comment type="catalytic activity">
    <reaction evidence="3 4 5">
        <text>an acyl phosphate + H2O = a carboxylate + phosphate + H(+)</text>
        <dbReference type="Rhea" id="RHEA:14965"/>
        <dbReference type="ChEBI" id="CHEBI:15377"/>
        <dbReference type="ChEBI" id="CHEBI:15378"/>
        <dbReference type="ChEBI" id="CHEBI:29067"/>
        <dbReference type="ChEBI" id="CHEBI:43474"/>
        <dbReference type="ChEBI" id="CHEBI:59918"/>
        <dbReference type="EC" id="3.6.1.7"/>
    </reaction>
</comment>
<dbReference type="PRINTS" id="PR00112">
    <property type="entry name" value="ACYLPHPHTASE"/>
</dbReference>
<dbReference type="InterPro" id="IPR036046">
    <property type="entry name" value="Acylphosphatase-like_dom_sf"/>
</dbReference>
<dbReference type="InterPro" id="IPR001792">
    <property type="entry name" value="Acylphosphatase-like_dom"/>
</dbReference>
<dbReference type="AlphaFoldDB" id="A0A1M7FTC3"/>
<dbReference type="InterPro" id="IPR017968">
    <property type="entry name" value="Acylphosphatase_CS"/>
</dbReference>
<evidence type="ECO:0000313" key="9">
    <source>
        <dbReference type="Proteomes" id="UP000322545"/>
    </source>
</evidence>
<dbReference type="SUPFAM" id="SSF54975">
    <property type="entry name" value="Acylphosphatase/BLUF domain-like"/>
    <property type="match status" value="1"/>
</dbReference>
<evidence type="ECO:0000256" key="6">
    <source>
        <dbReference type="RuleBase" id="RU004168"/>
    </source>
</evidence>
<dbReference type="PANTHER" id="PTHR47268:SF4">
    <property type="entry name" value="ACYLPHOSPHATASE"/>
    <property type="match status" value="1"/>
</dbReference>
<feature type="domain" description="Acylphosphatase-like" evidence="7">
    <location>
        <begin position="6"/>
        <end position="92"/>
    </location>
</feature>
<evidence type="ECO:0000256" key="4">
    <source>
        <dbReference type="PROSITE-ProRule" id="PRU00520"/>
    </source>
</evidence>
<organism evidence="8 9">
    <name type="scientific">Roseovarius litoreus</name>
    <dbReference type="NCBI Taxonomy" id="1155722"/>
    <lineage>
        <taxon>Bacteria</taxon>
        <taxon>Pseudomonadati</taxon>
        <taxon>Pseudomonadota</taxon>
        <taxon>Alphaproteobacteria</taxon>
        <taxon>Rhodobacterales</taxon>
        <taxon>Roseobacteraceae</taxon>
        <taxon>Roseovarius</taxon>
    </lineage>
</organism>
<dbReference type="PROSITE" id="PS00151">
    <property type="entry name" value="ACYLPHOSPHATASE_2"/>
    <property type="match status" value="1"/>
</dbReference>
<evidence type="ECO:0000259" key="7">
    <source>
        <dbReference type="PROSITE" id="PS51160"/>
    </source>
</evidence>
<comment type="similarity">
    <text evidence="1 6">Belongs to the acylphosphatase family.</text>
</comment>
<feature type="active site" evidence="4">
    <location>
        <position position="21"/>
    </location>
</feature>
<dbReference type="EC" id="3.6.1.7" evidence="2 4"/>
<dbReference type="PANTHER" id="PTHR47268">
    <property type="entry name" value="ACYLPHOSPHATASE"/>
    <property type="match status" value="1"/>
</dbReference>
<evidence type="ECO:0000313" key="8">
    <source>
        <dbReference type="EMBL" id="SHM07175.1"/>
    </source>
</evidence>
<dbReference type="GO" id="GO:0003998">
    <property type="term" value="F:acylphosphatase activity"/>
    <property type="evidence" value="ECO:0007669"/>
    <property type="project" value="UniProtKB-EC"/>
</dbReference>
<dbReference type="InterPro" id="IPR020456">
    <property type="entry name" value="Acylphosphatase"/>
</dbReference>
<reference evidence="8 9" key="1">
    <citation type="submission" date="2016-11" db="EMBL/GenBank/DDBJ databases">
        <authorList>
            <person name="Varghese N."/>
            <person name="Submissions S."/>
        </authorList>
    </citation>
    <scope>NUCLEOTIDE SEQUENCE [LARGE SCALE GENOMIC DNA]</scope>
    <source>
        <strain evidence="8 9">DSM 28249</strain>
    </source>
</reference>
<protein>
    <recommendedName>
        <fullName evidence="2 4">Acylphosphatase</fullName>
        <ecNumber evidence="2 4">3.6.1.7</ecNumber>
    </recommendedName>
</protein>
<keyword evidence="9" id="KW-1185">Reference proteome</keyword>
<keyword evidence="4 5" id="KW-0378">Hydrolase</keyword>
<evidence type="ECO:0000256" key="5">
    <source>
        <dbReference type="RuleBase" id="RU000553"/>
    </source>
</evidence>
<feature type="active site" evidence="4">
    <location>
        <position position="39"/>
    </location>
</feature>
<dbReference type="Pfam" id="PF00708">
    <property type="entry name" value="Acylphosphatase"/>
    <property type="match status" value="1"/>
</dbReference>
<evidence type="ECO:0000256" key="1">
    <source>
        <dbReference type="ARBA" id="ARBA00005614"/>
    </source>
</evidence>